<accession>A0A255EI45</accession>
<dbReference type="EMBL" id="NMVJ01000006">
    <property type="protein sequence ID" value="OYN91187.1"/>
    <property type="molecule type" value="Genomic_DNA"/>
</dbReference>
<feature type="domain" description="YrdC-like" evidence="1">
    <location>
        <begin position="13"/>
        <end position="199"/>
    </location>
</feature>
<dbReference type="SUPFAM" id="SSF55821">
    <property type="entry name" value="YrdC/RibB"/>
    <property type="match status" value="1"/>
</dbReference>
<comment type="caution">
    <text evidence="2">The sequence shown here is derived from an EMBL/GenBank/DDBJ whole genome shotgun (WGS) entry which is preliminary data.</text>
</comment>
<dbReference type="InterPro" id="IPR006070">
    <property type="entry name" value="Sua5-like_dom"/>
</dbReference>
<dbReference type="RefSeq" id="WP_094453696.1">
    <property type="nucleotide sequence ID" value="NZ_NMVJ01000006.1"/>
</dbReference>
<dbReference type="GO" id="GO:0003725">
    <property type="term" value="F:double-stranded RNA binding"/>
    <property type="evidence" value="ECO:0007669"/>
    <property type="project" value="InterPro"/>
</dbReference>
<dbReference type="Proteomes" id="UP000216300">
    <property type="component" value="Unassembled WGS sequence"/>
</dbReference>
<name>A0A255EI45_9ACTN</name>
<dbReference type="PANTHER" id="PTHR42828:SF3">
    <property type="entry name" value="THREONYLCARBAMOYL-AMP SYNTHASE"/>
    <property type="match status" value="1"/>
</dbReference>
<dbReference type="NCBIfam" id="TIGR00057">
    <property type="entry name" value="L-threonylcarbamoyladenylate synthase"/>
    <property type="match status" value="1"/>
</dbReference>
<dbReference type="OrthoDB" id="9781656at2"/>
<evidence type="ECO:0000313" key="2">
    <source>
        <dbReference type="EMBL" id="OYN91187.1"/>
    </source>
</evidence>
<protein>
    <submittedName>
        <fullName evidence="2">Threonylcarbamoyl-AMP synthase</fullName>
    </submittedName>
</protein>
<dbReference type="Pfam" id="PF01300">
    <property type="entry name" value="Sua5_yciO_yrdC"/>
    <property type="match status" value="1"/>
</dbReference>
<organism evidence="2 3">
    <name type="scientific">Parenemella sanctibonifatiensis</name>
    <dbReference type="NCBI Taxonomy" id="2016505"/>
    <lineage>
        <taxon>Bacteria</taxon>
        <taxon>Bacillati</taxon>
        <taxon>Actinomycetota</taxon>
        <taxon>Actinomycetes</taxon>
        <taxon>Propionibacteriales</taxon>
        <taxon>Propionibacteriaceae</taxon>
        <taxon>Parenemella</taxon>
    </lineage>
</organism>
<dbReference type="InterPro" id="IPR052532">
    <property type="entry name" value="SUA5_domain"/>
</dbReference>
<dbReference type="Gene3D" id="3.90.870.10">
    <property type="entry name" value="DHBP synthase"/>
    <property type="match status" value="1"/>
</dbReference>
<reference evidence="2 3" key="1">
    <citation type="submission" date="2017-07" db="EMBL/GenBank/DDBJ databases">
        <title>Draft whole genome sequences of clinical Proprionibacteriaceae strains.</title>
        <authorList>
            <person name="Bernier A.-M."/>
            <person name="Bernard K."/>
            <person name="Domingo M.-C."/>
        </authorList>
    </citation>
    <scope>NUCLEOTIDE SEQUENCE [LARGE SCALE GENOMIC DNA]</scope>
    <source>
        <strain evidence="2 3">NML 150081</strain>
    </source>
</reference>
<gene>
    <name evidence="2" type="ORF">CGZ91_06950</name>
</gene>
<evidence type="ECO:0000313" key="3">
    <source>
        <dbReference type="Proteomes" id="UP000216300"/>
    </source>
</evidence>
<sequence>MPYYEVHPEHPQPRSIGKVADIVRDGGLIGYPTDSAYALGCRLGNKEGLDRIKRIRKLNDKHHFTLVCSEFAQLGTYVHMDNATFRLVKSLTPGAYTFILAATREVPRAMQHPKKKTVGVRIPPHVTTLALLDAIGEPLVSSTLILPDADAPLTDGWQVNEEIGHELDAVIDSGDAGNDSTTVVDLTGDAPEVVRVGAGDIEPFS</sequence>
<dbReference type="PROSITE" id="PS51163">
    <property type="entry name" value="YRDC"/>
    <property type="match status" value="1"/>
</dbReference>
<dbReference type="PANTHER" id="PTHR42828">
    <property type="entry name" value="DHBP SYNTHASE RIBB-LIKE ALPHA/BETA DOMAIN-CONTAINING PROTEIN"/>
    <property type="match status" value="1"/>
</dbReference>
<dbReference type="AlphaFoldDB" id="A0A255EI45"/>
<dbReference type="InterPro" id="IPR017945">
    <property type="entry name" value="DHBP_synth_RibB-like_a/b_dom"/>
</dbReference>
<proteinExistence type="predicted"/>
<evidence type="ECO:0000259" key="1">
    <source>
        <dbReference type="PROSITE" id="PS51163"/>
    </source>
</evidence>
<keyword evidence="3" id="KW-1185">Reference proteome</keyword>